<dbReference type="InterPro" id="IPR001214">
    <property type="entry name" value="SET_dom"/>
</dbReference>
<organism evidence="2 3">
    <name type="scientific">Carpinus fangiana</name>
    <dbReference type="NCBI Taxonomy" id="176857"/>
    <lineage>
        <taxon>Eukaryota</taxon>
        <taxon>Viridiplantae</taxon>
        <taxon>Streptophyta</taxon>
        <taxon>Embryophyta</taxon>
        <taxon>Tracheophyta</taxon>
        <taxon>Spermatophyta</taxon>
        <taxon>Magnoliopsida</taxon>
        <taxon>eudicotyledons</taxon>
        <taxon>Gunneridae</taxon>
        <taxon>Pentapetalae</taxon>
        <taxon>rosids</taxon>
        <taxon>fabids</taxon>
        <taxon>Fagales</taxon>
        <taxon>Betulaceae</taxon>
        <taxon>Carpinus</taxon>
    </lineage>
</organism>
<dbReference type="PANTHER" id="PTHR13271:SF76">
    <property type="entry name" value="SET DOMAIN-CONTAINING PROTEIN 8"/>
    <property type="match status" value="1"/>
</dbReference>
<dbReference type="InterPro" id="IPR046341">
    <property type="entry name" value="SET_dom_sf"/>
</dbReference>
<dbReference type="Gene3D" id="3.90.1410.10">
    <property type="entry name" value="set domain protein methyltransferase, domain 1"/>
    <property type="match status" value="1"/>
</dbReference>
<accession>A0A5N6KQI9</accession>
<dbReference type="PANTHER" id="PTHR13271">
    <property type="entry name" value="UNCHARACTERIZED PUTATIVE METHYLTRANSFERASE"/>
    <property type="match status" value="1"/>
</dbReference>
<proteinExistence type="predicted"/>
<name>A0A5N6KQI9_9ROSI</name>
<dbReference type="Proteomes" id="UP000327013">
    <property type="component" value="Unassembled WGS sequence"/>
</dbReference>
<dbReference type="SUPFAM" id="SSF82199">
    <property type="entry name" value="SET domain"/>
    <property type="match status" value="1"/>
</dbReference>
<dbReference type="EMBL" id="VIBQ01000010">
    <property type="protein sequence ID" value="KAB8338916.1"/>
    <property type="molecule type" value="Genomic_DNA"/>
</dbReference>
<evidence type="ECO:0000259" key="1">
    <source>
        <dbReference type="PROSITE" id="PS50280"/>
    </source>
</evidence>
<evidence type="ECO:0000313" key="2">
    <source>
        <dbReference type="EMBL" id="KAB8338916.1"/>
    </source>
</evidence>
<dbReference type="InterPro" id="IPR050600">
    <property type="entry name" value="SETD3_SETD6_MTase"/>
</dbReference>
<protein>
    <recommendedName>
        <fullName evidence="1">SET domain-containing protein</fullName>
    </recommendedName>
</protein>
<sequence length="480" mass="54150">MIRRGKSDGWLKLPHDAINSWSAMQGAELSGLRVSSDAEGEKQKGASLRVTKDGLTLADNPLIQVPRELVLSRETVEGYARSGDGSLRDVLEAAGDFAQTSRGAVLIFLLIQATHSCPDLPHSVDDERTLLAGTSLQPALHAKVRSLYREFDELKSATSKIGWCQQTWWDEIDGVLTFDDWLQLDAMYRSRALEFPNIGDAMVPLVDMANHASGNDTGALYECSQDGAALLLLREGRQLRSGEEVTITYGDEKGACEMLFSYGFIENGLDDARDIFLELRIPDDDPLKRPKEHVSAAAPGVRIYSRPQGVHWVSDYVWIICVNEEDGLQFKVAQTTDGGRELQVFWKERQLETLSELEEILRDEQQWDLFQLRAIATIQPRVIEQLDNLLETEPGLENQHVNVREGPAALARELRRLEIALLRRATQHFENEVRQCRLVDPLFPEVTIADFRRWRNWVSLPLSESFSSPPEKRTTSRSKA</sequence>
<dbReference type="AlphaFoldDB" id="A0A5N6KQI9"/>
<dbReference type="OrthoDB" id="441812at2759"/>
<reference evidence="2 3" key="1">
    <citation type="submission" date="2019-06" db="EMBL/GenBank/DDBJ databases">
        <title>A chromosomal-level reference genome of Carpinus fangiana (Coryloideae, Betulaceae).</title>
        <authorList>
            <person name="Yang X."/>
            <person name="Wang Z."/>
            <person name="Zhang L."/>
            <person name="Hao G."/>
            <person name="Liu J."/>
            <person name="Yang Y."/>
        </authorList>
    </citation>
    <scope>NUCLEOTIDE SEQUENCE [LARGE SCALE GENOMIC DNA]</scope>
    <source>
        <strain evidence="2">Cfa_2016G</strain>
        <tissue evidence="2">Leaf</tissue>
    </source>
</reference>
<keyword evidence="3" id="KW-1185">Reference proteome</keyword>
<feature type="domain" description="SET" evidence="1">
    <location>
        <begin position="30"/>
        <end position="250"/>
    </location>
</feature>
<dbReference type="PROSITE" id="PS50280">
    <property type="entry name" value="SET"/>
    <property type="match status" value="1"/>
</dbReference>
<evidence type="ECO:0000313" key="3">
    <source>
        <dbReference type="Proteomes" id="UP000327013"/>
    </source>
</evidence>
<dbReference type="GO" id="GO:0005634">
    <property type="term" value="C:nucleus"/>
    <property type="evidence" value="ECO:0007669"/>
    <property type="project" value="TreeGrafter"/>
</dbReference>
<dbReference type="CDD" id="cd10527">
    <property type="entry name" value="SET_LSMT"/>
    <property type="match status" value="1"/>
</dbReference>
<dbReference type="GO" id="GO:0016279">
    <property type="term" value="F:protein-lysine N-methyltransferase activity"/>
    <property type="evidence" value="ECO:0007669"/>
    <property type="project" value="TreeGrafter"/>
</dbReference>
<gene>
    <name evidence="2" type="ORF">FH972_021856</name>
</gene>
<comment type="caution">
    <text evidence="2">The sequence shown here is derived from an EMBL/GenBank/DDBJ whole genome shotgun (WGS) entry which is preliminary data.</text>
</comment>